<dbReference type="InterPro" id="IPR004638">
    <property type="entry name" value="EmrB-like"/>
</dbReference>
<dbReference type="PANTHER" id="PTHR23501">
    <property type="entry name" value="MAJOR FACILITATOR SUPERFAMILY"/>
    <property type="match status" value="1"/>
</dbReference>
<evidence type="ECO:0000256" key="1">
    <source>
        <dbReference type="ARBA" id="ARBA00004651"/>
    </source>
</evidence>
<evidence type="ECO:0000256" key="2">
    <source>
        <dbReference type="ARBA" id="ARBA00022448"/>
    </source>
</evidence>
<feature type="transmembrane region" description="Helical" evidence="7">
    <location>
        <begin position="27"/>
        <end position="45"/>
    </location>
</feature>
<evidence type="ECO:0000256" key="5">
    <source>
        <dbReference type="ARBA" id="ARBA00022989"/>
    </source>
</evidence>
<accession>A0A559J5P8</accession>
<feature type="transmembrane region" description="Helical" evidence="7">
    <location>
        <begin position="154"/>
        <end position="175"/>
    </location>
</feature>
<feature type="transmembrane region" description="Helical" evidence="7">
    <location>
        <begin position="65"/>
        <end position="83"/>
    </location>
</feature>
<dbReference type="CDD" id="cd17502">
    <property type="entry name" value="MFS_Azr1_MDR_like"/>
    <property type="match status" value="1"/>
</dbReference>
<feature type="transmembrane region" description="Helical" evidence="7">
    <location>
        <begin position="492"/>
        <end position="510"/>
    </location>
</feature>
<dbReference type="PROSITE" id="PS50850">
    <property type="entry name" value="MFS"/>
    <property type="match status" value="1"/>
</dbReference>
<feature type="transmembrane region" description="Helical" evidence="7">
    <location>
        <begin position="214"/>
        <end position="233"/>
    </location>
</feature>
<sequence length="528" mass="55852">MISDDCTPINSGTRKGWGIVEKKHNKLAVIVGGLLLAILMASMDNTIVSTAMGTIVGEMGGLDKFVWVTTAYMVTEMACMPIFGKLSDMYGRKRFFIFGILVFMVGSALCGLAQSIVELSLYRAVQGVGAGAMVSIAFTILFDVVSPKDRGKMMGAFGAVFGLSSVVGPLLGGYITDHANWSWIFYINLPLGFIALLLVAAFYKESAQHSKQKIDWAGAILLVGAVVCFIFGLELGGKTYAWSSPQIIGLFAGFAVLALLLVIVEKRAEEPIISFGLFRSRLYTTSNLVAMLSGAAYMTAAIFIPIYVQGVLGGSATNSGLTLLPMMIGSVVTATLGGFLMTKLQYRTIMIGTLTILLAGLALLSQITVESSRLLITVIMILIGLGIGATFSVLSTAVLHSFPATQRGAATATLNFNRSLGMALGITIFGIVQSHSLVSKLTQSLGANKIAIPADLDISDPHSLLIPAFRQSVDTRLLDTISNGLSNSIGTTIAWSLIPAVLALIAAFLMTKDKMDPAAEGEGFATAH</sequence>
<keyword evidence="10" id="KW-1185">Reference proteome</keyword>
<evidence type="ECO:0000256" key="7">
    <source>
        <dbReference type="SAM" id="Phobius"/>
    </source>
</evidence>
<dbReference type="NCBIfam" id="TIGR00711">
    <property type="entry name" value="efflux_EmrB"/>
    <property type="match status" value="1"/>
</dbReference>
<dbReference type="PRINTS" id="PR01036">
    <property type="entry name" value="TCRTETB"/>
</dbReference>
<evidence type="ECO:0000313" key="10">
    <source>
        <dbReference type="Proteomes" id="UP000316330"/>
    </source>
</evidence>
<dbReference type="Proteomes" id="UP000316330">
    <property type="component" value="Unassembled WGS sequence"/>
</dbReference>
<comment type="caution">
    <text evidence="9">The sequence shown here is derived from an EMBL/GenBank/DDBJ whole genome shotgun (WGS) entry which is preliminary data.</text>
</comment>
<protein>
    <submittedName>
        <fullName evidence="9">DHA2 family efflux MFS transporter permease subunit</fullName>
    </submittedName>
</protein>
<comment type="subcellular location">
    <subcellularLocation>
        <location evidence="1">Cell membrane</location>
        <topology evidence="1">Multi-pass membrane protein</topology>
    </subcellularLocation>
</comment>
<dbReference type="GO" id="GO:0022857">
    <property type="term" value="F:transmembrane transporter activity"/>
    <property type="evidence" value="ECO:0007669"/>
    <property type="project" value="InterPro"/>
</dbReference>
<dbReference type="EMBL" id="VNJJ01000024">
    <property type="protein sequence ID" value="TVX95208.1"/>
    <property type="molecule type" value="Genomic_DNA"/>
</dbReference>
<evidence type="ECO:0000256" key="4">
    <source>
        <dbReference type="ARBA" id="ARBA00022692"/>
    </source>
</evidence>
<evidence type="ECO:0000256" key="6">
    <source>
        <dbReference type="ARBA" id="ARBA00023136"/>
    </source>
</evidence>
<keyword evidence="6 7" id="KW-0472">Membrane</keyword>
<evidence type="ECO:0000313" key="9">
    <source>
        <dbReference type="EMBL" id="TVX95208.1"/>
    </source>
</evidence>
<dbReference type="AlphaFoldDB" id="A0A559J5P8"/>
<evidence type="ECO:0000259" key="8">
    <source>
        <dbReference type="PROSITE" id="PS50850"/>
    </source>
</evidence>
<name>A0A559J5P8_9BACL</name>
<dbReference type="PANTHER" id="PTHR23501:SF170">
    <property type="entry name" value="MULTIDRUG RESISTANCE PROTEIN 3"/>
    <property type="match status" value="1"/>
</dbReference>
<dbReference type="Gene3D" id="1.20.1250.20">
    <property type="entry name" value="MFS general substrate transporter like domains"/>
    <property type="match status" value="1"/>
</dbReference>
<feature type="transmembrane region" description="Helical" evidence="7">
    <location>
        <begin position="320"/>
        <end position="341"/>
    </location>
</feature>
<gene>
    <name evidence="9" type="ORF">FPZ45_23915</name>
</gene>
<feature type="transmembrane region" description="Helical" evidence="7">
    <location>
        <begin position="285"/>
        <end position="308"/>
    </location>
</feature>
<dbReference type="Pfam" id="PF07690">
    <property type="entry name" value="MFS_1"/>
    <property type="match status" value="1"/>
</dbReference>
<dbReference type="InterPro" id="IPR020846">
    <property type="entry name" value="MFS_dom"/>
</dbReference>
<keyword evidence="2" id="KW-0813">Transport</keyword>
<dbReference type="InterPro" id="IPR036259">
    <property type="entry name" value="MFS_trans_sf"/>
</dbReference>
<dbReference type="GO" id="GO:0005886">
    <property type="term" value="C:plasma membrane"/>
    <property type="evidence" value="ECO:0007669"/>
    <property type="project" value="UniProtKB-SubCell"/>
</dbReference>
<feature type="transmembrane region" description="Helical" evidence="7">
    <location>
        <begin position="420"/>
        <end position="438"/>
    </location>
</feature>
<feature type="transmembrane region" description="Helical" evidence="7">
    <location>
        <begin position="348"/>
        <end position="368"/>
    </location>
</feature>
<dbReference type="FunFam" id="1.20.1720.10:FF:000004">
    <property type="entry name" value="EmrB/QacA family drug resistance transporter"/>
    <property type="match status" value="1"/>
</dbReference>
<feature type="domain" description="Major facilitator superfamily (MFS) profile" evidence="8">
    <location>
        <begin position="30"/>
        <end position="514"/>
    </location>
</feature>
<proteinExistence type="predicted"/>
<feature type="transmembrane region" description="Helical" evidence="7">
    <location>
        <begin position="181"/>
        <end position="202"/>
    </location>
</feature>
<keyword evidence="5 7" id="KW-1133">Transmembrane helix</keyword>
<feature type="transmembrane region" description="Helical" evidence="7">
    <location>
        <begin position="95"/>
        <end position="117"/>
    </location>
</feature>
<keyword evidence="3" id="KW-1003">Cell membrane</keyword>
<feature type="transmembrane region" description="Helical" evidence="7">
    <location>
        <begin position="374"/>
        <end position="399"/>
    </location>
</feature>
<dbReference type="OrthoDB" id="9816041at2"/>
<evidence type="ECO:0000256" key="3">
    <source>
        <dbReference type="ARBA" id="ARBA00022475"/>
    </source>
</evidence>
<organism evidence="9 10">
    <name type="scientific">Cohnella terricola</name>
    <dbReference type="NCBI Taxonomy" id="1289167"/>
    <lineage>
        <taxon>Bacteria</taxon>
        <taxon>Bacillati</taxon>
        <taxon>Bacillota</taxon>
        <taxon>Bacilli</taxon>
        <taxon>Bacillales</taxon>
        <taxon>Paenibacillaceae</taxon>
        <taxon>Cohnella</taxon>
    </lineage>
</organism>
<feature type="transmembrane region" description="Helical" evidence="7">
    <location>
        <begin position="245"/>
        <end position="264"/>
    </location>
</feature>
<reference evidence="9 10" key="1">
    <citation type="submission" date="2019-07" db="EMBL/GenBank/DDBJ databases">
        <authorList>
            <person name="Kim J."/>
        </authorList>
    </citation>
    <scope>NUCLEOTIDE SEQUENCE [LARGE SCALE GENOMIC DNA]</scope>
    <source>
        <strain evidence="9 10">G13</strain>
    </source>
</reference>
<feature type="transmembrane region" description="Helical" evidence="7">
    <location>
        <begin position="123"/>
        <end position="142"/>
    </location>
</feature>
<dbReference type="InterPro" id="IPR011701">
    <property type="entry name" value="MFS"/>
</dbReference>
<keyword evidence="4 7" id="KW-0812">Transmembrane</keyword>
<dbReference type="Gene3D" id="1.20.1720.10">
    <property type="entry name" value="Multidrug resistance protein D"/>
    <property type="match status" value="1"/>
</dbReference>
<dbReference type="SUPFAM" id="SSF103473">
    <property type="entry name" value="MFS general substrate transporter"/>
    <property type="match status" value="1"/>
</dbReference>